<evidence type="ECO:0000256" key="1">
    <source>
        <dbReference type="SAM" id="MobiDB-lite"/>
    </source>
</evidence>
<feature type="domain" description="SseB protein N-terminal" evidence="2">
    <location>
        <begin position="104"/>
        <end position="226"/>
    </location>
</feature>
<keyword evidence="4" id="KW-1185">Reference proteome</keyword>
<dbReference type="AlphaFoldDB" id="A0A9W6HSE1"/>
<dbReference type="Pfam" id="PF07179">
    <property type="entry name" value="SseB"/>
    <property type="match status" value="2"/>
</dbReference>
<reference evidence="3" key="2">
    <citation type="submission" date="2023-01" db="EMBL/GenBank/DDBJ databases">
        <authorList>
            <person name="Sun Q."/>
            <person name="Evtushenko L."/>
        </authorList>
    </citation>
    <scope>NUCLEOTIDE SEQUENCE</scope>
    <source>
        <strain evidence="3">VKM Ac-1958</strain>
    </source>
</reference>
<proteinExistence type="predicted"/>
<feature type="region of interest" description="Disordered" evidence="1">
    <location>
        <begin position="1"/>
        <end position="96"/>
    </location>
</feature>
<evidence type="ECO:0000313" key="3">
    <source>
        <dbReference type="EMBL" id="GLK01653.1"/>
    </source>
</evidence>
<accession>A0A9W6HSE1</accession>
<name>A0A9W6HSE1_9MICO</name>
<evidence type="ECO:0000313" key="4">
    <source>
        <dbReference type="Proteomes" id="UP001142325"/>
    </source>
</evidence>
<reference evidence="3" key="1">
    <citation type="journal article" date="2014" name="Int. J. Syst. Evol. Microbiol.">
        <title>Complete genome sequence of Corynebacterium casei LMG S-19264T (=DSM 44701T), isolated from a smear-ripened cheese.</title>
        <authorList>
            <consortium name="US DOE Joint Genome Institute (JGI-PGF)"/>
            <person name="Walter F."/>
            <person name="Albersmeier A."/>
            <person name="Kalinowski J."/>
            <person name="Ruckert C."/>
        </authorList>
    </citation>
    <scope>NUCLEOTIDE SEQUENCE</scope>
    <source>
        <strain evidence="3">VKM Ac-1958</strain>
    </source>
</reference>
<sequence length="365" mass="37677">MALFSRRSKSDNAASEADAAENATTEASVSGAPAPVTAEEPSTPDVPNVSISMETFRGVGAASTPAPTPQAPPVRPATPALPLAPADPPEQTETVPGMKDNVLLREALAELGEAPTNEQLLGVLRQTLQGHLYLRVQGDAQEQINAGQPLAIAVAREGENQFMLAYSSAGAVKASVLLESDPTATSAVAQPVHAVFSQLLAGPFAGVVLDTASAPHRAVFPRELIEKAMNQADPGFALKTQLATPRDASSEARVGEELATARLWVAVATGQEEGQFGIAEAQTADGSRLLQLFSHPLEIIALGRGEQPMPFTAEQLGTVLAQHAELDGVLIDAAGPTIAVRRAALGAVIALAKPQEDGAAEPAAE</sequence>
<protein>
    <recommendedName>
        <fullName evidence="2">SseB protein N-terminal domain-containing protein</fullName>
    </recommendedName>
</protein>
<dbReference type="EMBL" id="BSET01000001">
    <property type="protein sequence ID" value="GLK01653.1"/>
    <property type="molecule type" value="Genomic_DNA"/>
</dbReference>
<gene>
    <name evidence="3" type="ORF">GCM10017596_13680</name>
</gene>
<organism evidence="3 4">
    <name type="scientific">Microbacterium keratanolyticum</name>
    <dbReference type="NCBI Taxonomy" id="67574"/>
    <lineage>
        <taxon>Bacteria</taxon>
        <taxon>Bacillati</taxon>
        <taxon>Actinomycetota</taxon>
        <taxon>Actinomycetes</taxon>
        <taxon>Micrococcales</taxon>
        <taxon>Microbacteriaceae</taxon>
        <taxon>Microbacterium</taxon>
    </lineage>
</organism>
<dbReference type="RefSeq" id="WP_204939283.1">
    <property type="nucleotide sequence ID" value="NZ_BAAAUM010000001.1"/>
</dbReference>
<dbReference type="Proteomes" id="UP001142325">
    <property type="component" value="Unassembled WGS sequence"/>
</dbReference>
<dbReference type="InterPro" id="IPR009839">
    <property type="entry name" value="SseB_N"/>
</dbReference>
<feature type="domain" description="SseB protein N-terminal" evidence="2">
    <location>
        <begin position="243"/>
        <end position="342"/>
    </location>
</feature>
<comment type="caution">
    <text evidence="3">The sequence shown here is derived from an EMBL/GenBank/DDBJ whole genome shotgun (WGS) entry which is preliminary data.</text>
</comment>
<feature type="compositionally biased region" description="Low complexity" evidence="1">
    <location>
        <begin position="11"/>
        <end position="28"/>
    </location>
</feature>
<feature type="compositionally biased region" description="Pro residues" evidence="1">
    <location>
        <begin position="66"/>
        <end position="76"/>
    </location>
</feature>
<evidence type="ECO:0000259" key="2">
    <source>
        <dbReference type="Pfam" id="PF07179"/>
    </source>
</evidence>